<dbReference type="EMBL" id="WKJH01000013">
    <property type="protein sequence ID" value="MRX64766.1"/>
    <property type="molecule type" value="Genomic_DNA"/>
</dbReference>
<dbReference type="PROSITE" id="PS51257">
    <property type="entry name" value="PROKAR_LIPOPROTEIN"/>
    <property type="match status" value="1"/>
</dbReference>
<sequence length="316" mass="36319">MKKIIFYLTILFFASCSSDNTSNDTNEEIEIEANNEEENQEEQEEPTDDIPTVAIGKWIDKTYRLDNTDLVLSDSLEIILEDNRMQSFSGLSSMNLNPREVRGEIEYVNDKIYRFELFIDNISAERSLYSYVNGLLSEVKSRDLESFPSEYSYTKMEFENDQDAVLVKIFSSDDDETYELTESSKIVLNQHNNRVLYESGENVNTYDYDDNQNIVKISNDISSHEYTYSDIINTEAIIYEATFGKRTNMLLGNGSLLGFVKTLNKNVFRTGTKISGPNNFNITVNIEEANEGGYLTKLSYYNSDANSENQSEFMFN</sequence>
<evidence type="ECO:0000313" key="2">
    <source>
        <dbReference type="Proteomes" id="UP000443153"/>
    </source>
</evidence>
<accession>A0A6I2MTQ0</accession>
<dbReference type="RefSeq" id="WP_154366956.1">
    <property type="nucleotide sequence ID" value="NZ_WKJH01000013.1"/>
</dbReference>
<dbReference type="AlphaFoldDB" id="A0A6I2MTQ0"/>
<proteinExistence type="predicted"/>
<comment type="caution">
    <text evidence="1">The sequence shown here is derived from an EMBL/GenBank/DDBJ whole genome shotgun (WGS) entry which is preliminary data.</text>
</comment>
<evidence type="ECO:0000313" key="1">
    <source>
        <dbReference type="EMBL" id="MRX64766.1"/>
    </source>
</evidence>
<keyword evidence="2" id="KW-1185">Reference proteome</keyword>
<name>A0A6I2MTQ0_9FLAO</name>
<protein>
    <submittedName>
        <fullName evidence="1">Uncharacterized protein</fullName>
    </submittedName>
</protein>
<organism evidence="1 2">
    <name type="scientific">Maribacter luteus</name>
    <dbReference type="NCBI Taxonomy" id="2594478"/>
    <lineage>
        <taxon>Bacteria</taxon>
        <taxon>Pseudomonadati</taxon>
        <taxon>Bacteroidota</taxon>
        <taxon>Flavobacteriia</taxon>
        <taxon>Flavobacteriales</taxon>
        <taxon>Flavobacteriaceae</taxon>
        <taxon>Maribacter</taxon>
    </lineage>
</organism>
<gene>
    <name evidence="1" type="ORF">GJ691_11370</name>
</gene>
<dbReference type="Proteomes" id="UP000443153">
    <property type="component" value="Unassembled WGS sequence"/>
</dbReference>
<reference evidence="1 2" key="1">
    <citation type="submission" date="2019-11" db="EMBL/GenBank/DDBJ databases">
        <title>Maribacter lutea sp. nov., a marine bacterium isolated from intertidal sand.</title>
        <authorList>
            <person name="Liu A."/>
        </authorList>
    </citation>
    <scope>NUCLEOTIDE SEQUENCE [LARGE SCALE GENOMIC DNA]</scope>
    <source>
        <strain evidence="1 2">RZ05</strain>
    </source>
</reference>